<dbReference type="STRING" id="2163413.A0A4P6XUD1"/>
<dbReference type="GO" id="GO:0000978">
    <property type="term" value="F:RNA polymerase II cis-regulatory region sequence-specific DNA binding"/>
    <property type="evidence" value="ECO:0007669"/>
    <property type="project" value="TreeGrafter"/>
</dbReference>
<comment type="function">
    <text evidence="1">May be involved in transcriptional regulation.</text>
</comment>
<evidence type="ECO:0000256" key="6">
    <source>
        <dbReference type="ARBA" id="ARBA00022771"/>
    </source>
</evidence>
<keyword evidence="9" id="KW-0238">DNA-binding</keyword>
<evidence type="ECO:0000256" key="12">
    <source>
        <dbReference type="PROSITE-ProRule" id="PRU00042"/>
    </source>
</evidence>
<feature type="domain" description="C2H2-type" evidence="14">
    <location>
        <begin position="145"/>
        <end position="172"/>
    </location>
</feature>
<dbReference type="GO" id="GO:0005634">
    <property type="term" value="C:nucleus"/>
    <property type="evidence" value="ECO:0007669"/>
    <property type="project" value="UniProtKB-SubCell"/>
</dbReference>
<evidence type="ECO:0000259" key="14">
    <source>
        <dbReference type="PROSITE" id="PS50157"/>
    </source>
</evidence>
<dbReference type="AlphaFoldDB" id="A0A4P6XUD1"/>
<dbReference type="GO" id="GO:0005667">
    <property type="term" value="C:transcription regulator complex"/>
    <property type="evidence" value="ECO:0007669"/>
    <property type="project" value="TreeGrafter"/>
</dbReference>
<feature type="domain" description="C2H2-type" evidence="14">
    <location>
        <begin position="173"/>
        <end position="202"/>
    </location>
</feature>
<dbReference type="InterPro" id="IPR036236">
    <property type="entry name" value="Znf_C2H2_sf"/>
</dbReference>
<feature type="compositionally biased region" description="Basic and acidic residues" evidence="13">
    <location>
        <begin position="33"/>
        <end position="43"/>
    </location>
</feature>
<dbReference type="SMART" id="SM00355">
    <property type="entry name" value="ZnF_C2H2"/>
    <property type="match status" value="2"/>
</dbReference>
<comment type="subcellular location">
    <subcellularLocation>
        <location evidence="2">Nucleus</location>
    </subcellularLocation>
</comment>
<evidence type="ECO:0000256" key="5">
    <source>
        <dbReference type="ARBA" id="ARBA00022737"/>
    </source>
</evidence>
<dbReference type="SUPFAM" id="SSF57667">
    <property type="entry name" value="beta-beta-alpha zinc fingers"/>
    <property type="match status" value="1"/>
</dbReference>
<dbReference type="Gene3D" id="3.30.160.60">
    <property type="entry name" value="Classic Zinc Finger"/>
    <property type="match status" value="2"/>
</dbReference>
<evidence type="ECO:0000256" key="1">
    <source>
        <dbReference type="ARBA" id="ARBA00003767"/>
    </source>
</evidence>
<keyword evidence="7" id="KW-0862">Zinc</keyword>
<dbReference type="InterPro" id="IPR013087">
    <property type="entry name" value="Znf_C2H2_type"/>
</dbReference>
<evidence type="ECO:0000256" key="7">
    <source>
        <dbReference type="ARBA" id="ARBA00022833"/>
    </source>
</evidence>
<proteinExistence type="inferred from homology"/>
<dbReference type="PANTHER" id="PTHR14003:SF19">
    <property type="entry name" value="YY2 TRANSCRIPTION FACTOR"/>
    <property type="match status" value="1"/>
</dbReference>
<evidence type="ECO:0000313" key="15">
    <source>
        <dbReference type="EMBL" id="QBM89661.1"/>
    </source>
</evidence>
<comment type="similarity">
    <text evidence="3">Belongs to the krueppel C2H2-type zinc-finger protein family.</text>
</comment>
<evidence type="ECO:0000256" key="8">
    <source>
        <dbReference type="ARBA" id="ARBA00023015"/>
    </source>
</evidence>
<evidence type="ECO:0000256" key="13">
    <source>
        <dbReference type="SAM" id="MobiDB-lite"/>
    </source>
</evidence>
<keyword evidence="6 12" id="KW-0863">Zinc-finger</keyword>
<keyword evidence="16" id="KW-1185">Reference proteome</keyword>
<accession>A0A4P6XUD1</accession>
<keyword evidence="8" id="KW-0805">Transcription regulation</keyword>
<evidence type="ECO:0000256" key="9">
    <source>
        <dbReference type="ARBA" id="ARBA00023125"/>
    </source>
</evidence>
<keyword evidence="10" id="KW-0804">Transcription</keyword>
<keyword evidence="5" id="KW-0677">Repeat</keyword>
<reference evidence="16" key="1">
    <citation type="submission" date="2019-03" db="EMBL/GenBank/DDBJ databases">
        <title>Snf2 controls pulcherriminic acid biosynthesis and connects pigmentation and antifungal activity of the yeast Metschnikowia pulcherrima.</title>
        <authorList>
            <person name="Gore-Lloyd D."/>
            <person name="Sumann I."/>
            <person name="Brachmann A.O."/>
            <person name="Schneeberger K."/>
            <person name="Ortiz-Merino R.A."/>
            <person name="Moreno-Beltran M."/>
            <person name="Schlaefli M."/>
            <person name="Kirner P."/>
            <person name="Santos Kron A."/>
            <person name="Wolfe K.H."/>
            <person name="Piel J."/>
            <person name="Ahrens C.H."/>
            <person name="Henk D."/>
            <person name="Freimoser F.M."/>
        </authorList>
    </citation>
    <scope>NUCLEOTIDE SEQUENCE [LARGE SCALE GENOMIC DNA]</scope>
    <source>
        <strain evidence="16">APC 1.2</strain>
    </source>
</reference>
<dbReference type="Proteomes" id="UP000292447">
    <property type="component" value="Chromosome IV"/>
</dbReference>
<dbReference type="Pfam" id="PF00096">
    <property type="entry name" value="zf-C2H2"/>
    <property type="match status" value="1"/>
</dbReference>
<dbReference type="FunFam" id="3.30.160.60:FF:001239">
    <property type="entry name" value="Zinc finger protein 615"/>
    <property type="match status" value="1"/>
</dbReference>
<dbReference type="EMBL" id="CP034459">
    <property type="protein sequence ID" value="QBM89661.1"/>
    <property type="molecule type" value="Genomic_DNA"/>
</dbReference>
<dbReference type="PANTHER" id="PTHR14003">
    <property type="entry name" value="TRANSCRIPTIONAL REPRESSOR PROTEIN YY"/>
    <property type="match status" value="1"/>
</dbReference>
<keyword evidence="4" id="KW-0479">Metal-binding</keyword>
<evidence type="ECO:0000313" key="16">
    <source>
        <dbReference type="Proteomes" id="UP000292447"/>
    </source>
</evidence>
<keyword evidence="11" id="KW-0539">Nucleus</keyword>
<dbReference type="GO" id="GO:0008270">
    <property type="term" value="F:zinc ion binding"/>
    <property type="evidence" value="ECO:0007669"/>
    <property type="project" value="UniProtKB-KW"/>
</dbReference>
<dbReference type="GO" id="GO:0000785">
    <property type="term" value="C:chromatin"/>
    <property type="evidence" value="ECO:0007669"/>
    <property type="project" value="TreeGrafter"/>
</dbReference>
<dbReference type="PROSITE" id="PS00028">
    <property type="entry name" value="ZINC_FINGER_C2H2_1"/>
    <property type="match status" value="2"/>
</dbReference>
<evidence type="ECO:0000256" key="11">
    <source>
        <dbReference type="ARBA" id="ARBA00023242"/>
    </source>
</evidence>
<dbReference type="GO" id="GO:0000981">
    <property type="term" value="F:DNA-binding transcription factor activity, RNA polymerase II-specific"/>
    <property type="evidence" value="ECO:0007669"/>
    <property type="project" value="TreeGrafter"/>
</dbReference>
<dbReference type="PROSITE" id="PS50157">
    <property type="entry name" value="ZINC_FINGER_C2H2_2"/>
    <property type="match status" value="2"/>
</dbReference>
<protein>
    <recommendedName>
        <fullName evidence="14">C2H2-type domain-containing protein</fullName>
    </recommendedName>
</protein>
<evidence type="ECO:0000256" key="3">
    <source>
        <dbReference type="ARBA" id="ARBA00006991"/>
    </source>
</evidence>
<name>A0A4P6XUD1_9ASCO</name>
<feature type="region of interest" description="Disordered" evidence="13">
    <location>
        <begin position="28"/>
        <end position="50"/>
    </location>
</feature>
<sequence length="211" mass="23172">MFASRLKDATPLPSFDELMHSLVGTQLLGTSNTEEHTPQKKTELPPSETEEVKCIIVAPPAPRLPQQLNPKPVVVGQHFDSGWLPTDTARLDAELIGPQNTYTSTISFAPQSPSTNASSIGGTASAAVNISRVMDRAYTGTRRAHTCKTCGRAFTTLGHLARHNRIHTGERNHKCPFPGCSARFSRQDNCTQHYRTHMNGKSKRSRGNKLK</sequence>
<evidence type="ECO:0000256" key="2">
    <source>
        <dbReference type="ARBA" id="ARBA00004123"/>
    </source>
</evidence>
<evidence type="ECO:0000256" key="4">
    <source>
        <dbReference type="ARBA" id="ARBA00022723"/>
    </source>
</evidence>
<organism evidence="15 16">
    <name type="scientific">Metschnikowia aff. pulcherrima</name>
    <dbReference type="NCBI Taxonomy" id="2163413"/>
    <lineage>
        <taxon>Eukaryota</taxon>
        <taxon>Fungi</taxon>
        <taxon>Dikarya</taxon>
        <taxon>Ascomycota</taxon>
        <taxon>Saccharomycotina</taxon>
        <taxon>Pichiomycetes</taxon>
        <taxon>Metschnikowiaceae</taxon>
        <taxon>Metschnikowia</taxon>
    </lineage>
</organism>
<gene>
    <name evidence="15" type="ORF">METSCH_D07410</name>
</gene>
<evidence type="ECO:0000256" key="10">
    <source>
        <dbReference type="ARBA" id="ARBA00023163"/>
    </source>
</evidence>